<name>A0A452QLK7_URSAM</name>
<keyword evidence="1" id="KW-0732">Signal</keyword>
<evidence type="ECO:0000256" key="1">
    <source>
        <dbReference type="SAM" id="SignalP"/>
    </source>
</evidence>
<dbReference type="STRING" id="9643.ENSUAMP00000006177"/>
<dbReference type="PANTHER" id="PTHR18841:SF2">
    <property type="entry name" value="VITELLINE MEMBRANE OUTER LAYER PROTEIN 1 HOMOLOG"/>
    <property type="match status" value="1"/>
</dbReference>
<accession>A0A452QLK7</accession>
<dbReference type="PANTHER" id="PTHR18841">
    <property type="entry name" value="VITELLINE MEMBRANE OUTER LAYER PROTEIN I-RELATED"/>
    <property type="match status" value="1"/>
</dbReference>
<dbReference type="Pfam" id="PF03762">
    <property type="entry name" value="VOMI"/>
    <property type="match status" value="2"/>
</dbReference>
<dbReference type="GeneTree" id="ENSGT00390000009313"/>
<protein>
    <submittedName>
        <fullName evidence="2">Vitelline membrane outer layer 1 homolog</fullName>
    </submittedName>
</protein>
<dbReference type="Gene3D" id="2.100.10.20">
    <property type="entry name" value="Vitelline membrane outer layer protein I (VOMI)"/>
    <property type="match status" value="1"/>
</dbReference>
<dbReference type="AlphaFoldDB" id="A0A452QLK7"/>
<dbReference type="Proteomes" id="UP000291022">
    <property type="component" value="Unassembled WGS sequence"/>
</dbReference>
<keyword evidence="3" id="KW-1185">Reference proteome</keyword>
<dbReference type="SUPFAM" id="SSF51092">
    <property type="entry name" value="Vitelline membrane outer protein-I (VMO-I)"/>
    <property type="match status" value="2"/>
</dbReference>
<reference evidence="2" key="2">
    <citation type="submission" date="2025-08" db="UniProtKB">
        <authorList>
            <consortium name="Ensembl"/>
        </authorList>
    </citation>
    <scope>IDENTIFICATION</scope>
</reference>
<dbReference type="CDD" id="cd00220">
    <property type="entry name" value="VMO-I"/>
    <property type="match status" value="1"/>
</dbReference>
<dbReference type="Ensembl" id="ENSUAMT00000006986.1">
    <property type="protein sequence ID" value="ENSUAMP00000006177.1"/>
    <property type="gene ID" value="ENSUAMG00000005437.1"/>
</dbReference>
<dbReference type="GO" id="GO:0005615">
    <property type="term" value="C:extracellular space"/>
    <property type="evidence" value="ECO:0007669"/>
    <property type="project" value="TreeGrafter"/>
</dbReference>
<proteinExistence type="predicted"/>
<evidence type="ECO:0000313" key="2">
    <source>
        <dbReference type="Ensembl" id="ENSUAMP00000006177.1"/>
    </source>
</evidence>
<reference evidence="2" key="3">
    <citation type="submission" date="2025-09" db="UniProtKB">
        <authorList>
            <consortium name="Ensembl"/>
        </authorList>
    </citation>
    <scope>IDENTIFICATION</scope>
</reference>
<evidence type="ECO:0000313" key="3">
    <source>
        <dbReference type="Proteomes" id="UP000291022"/>
    </source>
</evidence>
<feature type="signal peptide" evidence="1">
    <location>
        <begin position="1"/>
        <end position="23"/>
    </location>
</feature>
<organism evidence="2 3">
    <name type="scientific">Ursus americanus</name>
    <name type="common">American black bear</name>
    <name type="synonym">Euarctos americanus</name>
    <dbReference type="NCBI Taxonomy" id="9643"/>
    <lineage>
        <taxon>Eukaryota</taxon>
        <taxon>Metazoa</taxon>
        <taxon>Chordata</taxon>
        <taxon>Craniata</taxon>
        <taxon>Vertebrata</taxon>
        <taxon>Euteleostomi</taxon>
        <taxon>Mammalia</taxon>
        <taxon>Eutheria</taxon>
        <taxon>Laurasiatheria</taxon>
        <taxon>Carnivora</taxon>
        <taxon>Caniformia</taxon>
        <taxon>Ursidae</taxon>
        <taxon>Ursus</taxon>
    </lineage>
</organism>
<sequence>MGRGAGAQLLLLLWATCCGHAQANRLSDYTSVIDVTNGGPWGDWAWPEMCPDGFFAGGFSLKVGVQAWVSEEGGARPRAREHRMAIFDLVLTPPLLPAQEEPPQGIPGDDTALNGIRLHCSRGNAERNTQVVESQSGRWGAWSEPLWCPGGGFLVAFSLRVEAPRTPGDNTAANNVRFRCSDGTELEGPGLAWGDFGEWSKPCPKGVCGLQTKVEQPRGLRDDTALNDVRFFCCRS</sequence>
<gene>
    <name evidence="2" type="primary">VMO1</name>
</gene>
<dbReference type="InterPro" id="IPR036706">
    <property type="entry name" value="VOMI_sf"/>
</dbReference>
<dbReference type="InterPro" id="IPR005515">
    <property type="entry name" value="VOMI"/>
</dbReference>
<feature type="chain" id="PRO_5019500223" evidence="1">
    <location>
        <begin position="24"/>
        <end position="236"/>
    </location>
</feature>
<reference evidence="3" key="1">
    <citation type="submission" date="2016-06" db="EMBL/GenBank/DDBJ databases">
        <title>De novo assembly and RNA-Seq shows season-dependent expression and editing in black bear kidneys.</title>
        <authorList>
            <person name="Korstanje R."/>
            <person name="Srivastava A."/>
            <person name="Sarsani V.K."/>
            <person name="Sheehan S.M."/>
            <person name="Seger R.L."/>
            <person name="Barter M.E."/>
            <person name="Lindqvist C."/>
            <person name="Brody L.C."/>
            <person name="Mullikin J.C."/>
        </authorList>
    </citation>
    <scope>NUCLEOTIDE SEQUENCE [LARGE SCALE GENOMIC DNA]</scope>
</reference>